<dbReference type="PRINTS" id="PR00778">
    <property type="entry name" value="HTHARSR"/>
</dbReference>
<dbReference type="PANTHER" id="PTHR43132:SF2">
    <property type="entry name" value="ARSENICAL RESISTANCE OPERON REPRESSOR ARSR-RELATED"/>
    <property type="match status" value="1"/>
</dbReference>
<evidence type="ECO:0000256" key="2">
    <source>
        <dbReference type="ARBA" id="ARBA00023125"/>
    </source>
</evidence>
<dbReference type="Pfam" id="PF01022">
    <property type="entry name" value="HTH_5"/>
    <property type="match status" value="1"/>
</dbReference>
<dbReference type="NCBIfam" id="NF033788">
    <property type="entry name" value="HTH_metalloreg"/>
    <property type="match status" value="1"/>
</dbReference>
<evidence type="ECO:0000313" key="6">
    <source>
        <dbReference type="Proteomes" id="UP000092616"/>
    </source>
</evidence>
<keyword evidence="2" id="KW-0238">DNA-binding</keyword>
<keyword evidence="1" id="KW-0805">Transcription regulation</keyword>
<dbReference type="Proteomes" id="UP000092616">
    <property type="component" value="Unassembled WGS sequence"/>
</dbReference>
<keyword evidence="3" id="KW-0804">Transcription</keyword>
<dbReference type="PANTHER" id="PTHR43132">
    <property type="entry name" value="ARSENICAL RESISTANCE OPERON REPRESSOR ARSR-RELATED"/>
    <property type="match status" value="1"/>
</dbReference>
<proteinExistence type="predicted"/>
<dbReference type="GO" id="GO:0003677">
    <property type="term" value="F:DNA binding"/>
    <property type="evidence" value="ECO:0007669"/>
    <property type="project" value="UniProtKB-KW"/>
</dbReference>
<evidence type="ECO:0000256" key="3">
    <source>
        <dbReference type="ARBA" id="ARBA00023163"/>
    </source>
</evidence>
<evidence type="ECO:0000259" key="4">
    <source>
        <dbReference type="PROSITE" id="PS50987"/>
    </source>
</evidence>
<dbReference type="PROSITE" id="PS50987">
    <property type="entry name" value="HTH_ARSR_2"/>
    <property type="match status" value="1"/>
</dbReference>
<dbReference type="InterPro" id="IPR051011">
    <property type="entry name" value="Metal_resp_trans_reg"/>
</dbReference>
<comment type="caution">
    <text evidence="5">The sequence shown here is derived from an EMBL/GenBank/DDBJ whole genome shotgun (WGS) entry which is preliminary data.</text>
</comment>
<keyword evidence="6" id="KW-1185">Reference proteome</keyword>
<evidence type="ECO:0000313" key="5">
    <source>
        <dbReference type="EMBL" id="OBX81142.1"/>
    </source>
</evidence>
<sequence length="97" mass="10940">MKDRFLPHEFFKALGDPTRLSIIQLLHAKQSLCVCDIIDTLKQPQSTVSRHLNQLKTLGILTSERKGTWMWYAINADLADWCQAVITALPAFNAEAA</sequence>
<name>A0A1B8QGM8_9GAMM</name>
<gene>
    <name evidence="5" type="ORF">A9306_06820</name>
</gene>
<dbReference type="AlphaFoldDB" id="A0A1B8QGM8"/>
<dbReference type="InterPro" id="IPR036390">
    <property type="entry name" value="WH_DNA-bd_sf"/>
</dbReference>
<evidence type="ECO:0000256" key="1">
    <source>
        <dbReference type="ARBA" id="ARBA00023015"/>
    </source>
</evidence>
<dbReference type="Gene3D" id="1.10.10.10">
    <property type="entry name" value="Winged helix-like DNA-binding domain superfamily/Winged helix DNA-binding domain"/>
    <property type="match status" value="1"/>
</dbReference>
<dbReference type="InterPro" id="IPR001845">
    <property type="entry name" value="HTH_ArsR_DNA-bd_dom"/>
</dbReference>
<dbReference type="CDD" id="cd00090">
    <property type="entry name" value="HTH_ARSR"/>
    <property type="match status" value="1"/>
</dbReference>
<dbReference type="EMBL" id="LZNA01000028">
    <property type="protein sequence ID" value="OBX81142.1"/>
    <property type="molecule type" value="Genomic_DNA"/>
</dbReference>
<protein>
    <submittedName>
        <fullName evidence="5">Transcriptional regulator</fullName>
    </submittedName>
</protein>
<dbReference type="RefSeq" id="WP_067336374.1">
    <property type="nucleotide sequence ID" value="NZ_LZNA01000028.1"/>
</dbReference>
<dbReference type="SUPFAM" id="SSF46785">
    <property type="entry name" value="Winged helix' DNA-binding domain"/>
    <property type="match status" value="1"/>
</dbReference>
<accession>A0A1B8QGM8</accession>
<dbReference type="GO" id="GO:0003700">
    <property type="term" value="F:DNA-binding transcription factor activity"/>
    <property type="evidence" value="ECO:0007669"/>
    <property type="project" value="InterPro"/>
</dbReference>
<organism evidence="5 6">
    <name type="scientific">Faucicola atlantae</name>
    <dbReference type="NCBI Taxonomy" id="34059"/>
    <lineage>
        <taxon>Bacteria</taxon>
        <taxon>Pseudomonadati</taxon>
        <taxon>Pseudomonadota</taxon>
        <taxon>Gammaproteobacteria</taxon>
        <taxon>Moraxellales</taxon>
        <taxon>Moraxellaceae</taxon>
        <taxon>Faucicola</taxon>
    </lineage>
</organism>
<reference evidence="5 6" key="1">
    <citation type="submission" date="2016-06" db="EMBL/GenBank/DDBJ databases">
        <title>Draft genome of Moraxella atlantae CCUG 59586.</title>
        <authorList>
            <person name="Salva-Serra F."/>
            <person name="Engstrom-Jakobsson H."/>
            <person name="Thorell K."/>
            <person name="Gonzales-Siles L."/>
            <person name="Karlsson R."/>
            <person name="Boulund F."/>
            <person name="Engstrand L."/>
            <person name="Kristiansson E."/>
            <person name="Moore E."/>
        </authorList>
    </citation>
    <scope>NUCLEOTIDE SEQUENCE [LARGE SCALE GENOMIC DNA]</scope>
    <source>
        <strain evidence="5 6">CCUG 59586</strain>
    </source>
</reference>
<dbReference type="InterPro" id="IPR036388">
    <property type="entry name" value="WH-like_DNA-bd_sf"/>
</dbReference>
<feature type="domain" description="HTH arsR-type" evidence="4">
    <location>
        <begin position="1"/>
        <end position="93"/>
    </location>
</feature>
<dbReference type="SMART" id="SM00418">
    <property type="entry name" value="HTH_ARSR"/>
    <property type="match status" value="1"/>
</dbReference>
<dbReference type="InterPro" id="IPR011991">
    <property type="entry name" value="ArsR-like_HTH"/>
</dbReference>